<dbReference type="InterPro" id="IPR029044">
    <property type="entry name" value="Nucleotide-diphossugar_trans"/>
</dbReference>
<dbReference type="InterPro" id="IPR025877">
    <property type="entry name" value="MobA-like_NTP_Trfase"/>
</dbReference>
<sequence length="187" mass="19127">MTYAAVVLAAGSARRFGSDKLSAPFRGEPLVYHAIRAARAAPVERVIVVAHPTLAIGAWPGSPVVSVEQIASPALSASLQAGIRAAGDVEGVFVFLGDMPLVPHDAAAALAARLGDAYAALPRQGGKPGHPVLLSRRALGDIPALSGDAGAGKLLKARDDVVFWDCDSPFIHADVDCPGDLAGLPAR</sequence>
<evidence type="ECO:0000313" key="3">
    <source>
        <dbReference type="EMBL" id="MBB3939401.1"/>
    </source>
</evidence>
<dbReference type="AlphaFoldDB" id="A0A7W6C4K1"/>
<evidence type="ECO:0000313" key="4">
    <source>
        <dbReference type="Proteomes" id="UP000561459"/>
    </source>
</evidence>
<keyword evidence="4" id="KW-1185">Reference proteome</keyword>
<protein>
    <submittedName>
        <fullName evidence="3">Molybdenum cofactor cytidylyltransferase</fullName>
        <ecNumber evidence="3">2.7.7.76</ecNumber>
    </submittedName>
</protein>
<dbReference type="Proteomes" id="UP000561459">
    <property type="component" value="Unassembled WGS sequence"/>
</dbReference>
<organism evidence="3 4">
    <name type="scientific">Novosphingobium fluoreni</name>
    <dbReference type="NCBI Taxonomy" id="1391222"/>
    <lineage>
        <taxon>Bacteria</taxon>
        <taxon>Pseudomonadati</taxon>
        <taxon>Pseudomonadota</taxon>
        <taxon>Alphaproteobacteria</taxon>
        <taxon>Sphingomonadales</taxon>
        <taxon>Sphingomonadaceae</taxon>
        <taxon>Novosphingobium</taxon>
    </lineage>
</organism>
<reference evidence="3 4" key="1">
    <citation type="submission" date="2020-08" db="EMBL/GenBank/DDBJ databases">
        <title>Genomic Encyclopedia of Type Strains, Phase IV (KMG-IV): sequencing the most valuable type-strain genomes for metagenomic binning, comparative biology and taxonomic classification.</title>
        <authorList>
            <person name="Goeker M."/>
        </authorList>
    </citation>
    <scope>NUCLEOTIDE SEQUENCE [LARGE SCALE GENOMIC DNA]</scope>
    <source>
        <strain evidence="3 4">DSM 27568</strain>
    </source>
</reference>
<gene>
    <name evidence="3" type="ORF">GGR39_001041</name>
</gene>
<dbReference type="Gene3D" id="3.90.550.10">
    <property type="entry name" value="Spore Coat Polysaccharide Biosynthesis Protein SpsA, Chain A"/>
    <property type="match status" value="1"/>
</dbReference>
<dbReference type="Pfam" id="PF12804">
    <property type="entry name" value="NTP_transf_3"/>
    <property type="match status" value="1"/>
</dbReference>
<comment type="caution">
    <text evidence="3">The sequence shown here is derived from an EMBL/GenBank/DDBJ whole genome shotgun (WGS) entry which is preliminary data.</text>
</comment>
<evidence type="ECO:0000256" key="1">
    <source>
        <dbReference type="ARBA" id="ARBA00022842"/>
    </source>
</evidence>
<keyword evidence="3" id="KW-0808">Transferase</keyword>
<proteinExistence type="predicted"/>
<dbReference type="PANTHER" id="PTHR43777:SF1">
    <property type="entry name" value="MOLYBDENUM COFACTOR CYTIDYLYLTRANSFERASE"/>
    <property type="match status" value="1"/>
</dbReference>
<name>A0A7W6C4K1_9SPHN</name>
<dbReference type="GO" id="GO:0061602">
    <property type="term" value="F:molybdenum cofactor cytidylyltransferase activity"/>
    <property type="evidence" value="ECO:0007669"/>
    <property type="project" value="UniProtKB-EC"/>
</dbReference>
<dbReference type="SUPFAM" id="SSF53448">
    <property type="entry name" value="Nucleotide-diphospho-sugar transferases"/>
    <property type="match status" value="1"/>
</dbReference>
<feature type="domain" description="MobA-like NTP transferase" evidence="2">
    <location>
        <begin position="5"/>
        <end position="160"/>
    </location>
</feature>
<evidence type="ECO:0000259" key="2">
    <source>
        <dbReference type="Pfam" id="PF12804"/>
    </source>
</evidence>
<dbReference type="EMBL" id="JACIDY010000002">
    <property type="protein sequence ID" value="MBB3939401.1"/>
    <property type="molecule type" value="Genomic_DNA"/>
</dbReference>
<dbReference type="EC" id="2.7.7.76" evidence="3"/>
<keyword evidence="1" id="KW-0460">Magnesium</keyword>
<dbReference type="RefSeq" id="WP_183616176.1">
    <property type="nucleotide sequence ID" value="NZ_JACIDY010000002.1"/>
</dbReference>
<accession>A0A7W6C4K1</accession>
<dbReference type="PANTHER" id="PTHR43777">
    <property type="entry name" value="MOLYBDENUM COFACTOR CYTIDYLYLTRANSFERASE"/>
    <property type="match status" value="1"/>
</dbReference>
<dbReference type="CDD" id="cd04182">
    <property type="entry name" value="GT_2_like_f"/>
    <property type="match status" value="1"/>
</dbReference>
<keyword evidence="3" id="KW-0548">Nucleotidyltransferase</keyword>